<sequence>MSGRSGRGGSGRVSQAIVVKVGMLALLTWVKAGRVGRKVEIGRASDEDEDEDEEVWKSSTYFQPRALVSLATSPANWGNEAADTVAPLSRRLKKGTGSSLW</sequence>
<gene>
    <name evidence="1" type="ORF">M430DRAFT_22752</name>
</gene>
<name>A0A2T3AQH1_AMORE</name>
<organism evidence="1 2">
    <name type="scientific">Amorphotheca resinae ATCC 22711</name>
    <dbReference type="NCBI Taxonomy" id="857342"/>
    <lineage>
        <taxon>Eukaryota</taxon>
        <taxon>Fungi</taxon>
        <taxon>Dikarya</taxon>
        <taxon>Ascomycota</taxon>
        <taxon>Pezizomycotina</taxon>
        <taxon>Leotiomycetes</taxon>
        <taxon>Helotiales</taxon>
        <taxon>Amorphothecaceae</taxon>
        <taxon>Amorphotheca</taxon>
    </lineage>
</organism>
<keyword evidence="2" id="KW-1185">Reference proteome</keyword>
<proteinExistence type="predicted"/>
<dbReference type="EMBL" id="KZ679018">
    <property type="protein sequence ID" value="PSS08514.1"/>
    <property type="molecule type" value="Genomic_DNA"/>
</dbReference>
<dbReference type="InParanoid" id="A0A2T3AQH1"/>
<evidence type="ECO:0000313" key="1">
    <source>
        <dbReference type="EMBL" id="PSS08514.1"/>
    </source>
</evidence>
<dbReference type="AlphaFoldDB" id="A0A2T3AQH1"/>
<evidence type="ECO:0000313" key="2">
    <source>
        <dbReference type="Proteomes" id="UP000241818"/>
    </source>
</evidence>
<dbReference type="Proteomes" id="UP000241818">
    <property type="component" value="Unassembled WGS sequence"/>
</dbReference>
<dbReference type="RefSeq" id="XP_024716912.1">
    <property type="nucleotide sequence ID" value="XM_024864761.1"/>
</dbReference>
<protein>
    <submittedName>
        <fullName evidence="1">Uncharacterized protein</fullName>
    </submittedName>
</protein>
<accession>A0A2T3AQH1</accession>
<dbReference type="GeneID" id="36572842"/>
<reference evidence="1 2" key="1">
    <citation type="journal article" date="2018" name="New Phytol.">
        <title>Comparative genomics and transcriptomics depict ericoid mycorrhizal fungi as versatile saprotrophs and plant mutualists.</title>
        <authorList>
            <person name="Martino E."/>
            <person name="Morin E."/>
            <person name="Grelet G.A."/>
            <person name="Kuo A."/>
            <person name="Kohler A."/>
            <person name="Daghino S."/>
            <person name="Barry K.W."/>
            <person name="Cichocki N."/>
            <person name="Clum A."/>
            <person name="Dockter R.B."/>
            <person name="Hainaut M."/>
            <person name="Kuo R.C."/>
            <person name="LaButti K."/>
            <person name="Lindahl B.D."/>
            <person name="Lindquist E.A."/>
            <person name="Lipzen A."/>
            <person name="Khouja H.R."/>
            <person name="Magnuson J."/>
            <person name="Murat C."/>
            <person name="Ohm R.A."/>
            <person name="Singer S.W."/>
            <person name="Spatafora J.W."/>
            <person name="Wang M."/>
            <person name="Veneault-Fourrey C."/>
            <person name="Henrissat B."/>
            <person name="Grigoriev I.V."/>
            <person name="Martin F.M."/>
            <person name="Perotto S."/>
        </authorList>
    </citation>
    <scope>NUCLEOTIDE SEQUENCE [LARGE SCALE GENOMIC DNA]</scope>
    <source>
        <strain evidence="1 2">ATCC 22711</strain>
    </source>
</reference>